<gene>
    <name evidence="2" type="ORF">PUW23_19450</name>
    <name evidence="3" type="ORF">PUW25_19305</name>
</gene>
<accession>A0AAX3MWG0</accession>
<dbReference type="Proteomes" id="UP001220962">
    <property type="component" value="Chromosome"/>
</dbReference>
<evidence type="ECO:0000313" key="5">
    <source>
        <dbReference type="Proteomes" id="UP001221519"/>
    </source>
</evidence>
<evidence type="ECO:0000256" key="1">
    <source>
        <dbReference type="SAM" id="SignalP"/>
    </source>
</evidence>
<evidence type="ECO:0000313" key="2">
    <source>
        <dbReference type="EMBL" id="WDH81672.1"/>
    </source>
</evidence>
<proteinExistence type="predicted"/>
<sequence>MKKRNRQTTATLSVTILLLTAAITSAEQTAAAEATASLEATSTAEPIVRGTIVETQAETQKEQAEENIIEETAIYTGLADPHTAEFKIDGEAAAFQLEEGLMEQLENLRSGTQMELKYTVKTFDNLPDVRQLVLHEVEMTDKKKVD</sequence>
<evidence type="ECO:0000313" key="3">
    <source>
        <dbReference type="EMBL" id="WDI01393.1"/>
    </source>
</evidence>
<dbReference type="EMBL" id="CP118108">
    <property type="protein sequence ID" value="WDI01393.1"/>
    <property type="molecule type" value="Genomic_DNA"/>
</dbReference>
<keyword evidence="1" id="KW-0732">Signal</keyword>
<organism evidence="2 4">
    <name type="scientific">Paenibacillus urinalis</name>
    <dbReference type="NCBI Taxonomy" id="521520"/>
    <lineage>
        <taxon>Bacteria</taxon>
        <taxon>Bacillati</taxon>
        <taxon>Bacillota</taxon>
        <taxon>Bacilli</taxon>
        <taxon>Bacillales</taxon>
        <taxon>Paenibacillaceae</taxon>
        <taxon>Paenibacillus</taxon>
    </lineage>
</organism>
<name>A0AAX3MWG0_9BACL</name>
<feature type="chain" id="PRO_5043780157" evidence="1">
    <location>
        <begin position="27"/>
        <end position="146"/>
    </location>
</feature>
<dbReference type="AlphaFoldDB" id="A0AAX3MWG0"/>
<protein>
    <submittedName>
        <fullName evidence="2">Uncharacterized protein</fullName>
    </submittedName>
</protein>
<reference evidence="2 5" key="1">
    <citation type="submission" date="2023-02" db="EMBL/GenBank/DDBJ databases">
        <title>Pathogen: clinical or host-associated sample.</title>
        <authorList>
            <person name="Hergert J."/>
            <person name="Casey R."/>
            <person name="Wagner J."/>
            <person name="Young E.L."/>
            <person name="Oakeson K.F."/>
        </authorList>
    </citation>
    <scope>NUCLEOTIDE SEQUENCE</scope>
    <source>
        <strain evidence="3 5">2022CK-00829</strain>
        <strain evidence="2">2022CK-00830</strain>
    </source>
</reference>
<feature type="signal peptide" evidence="1">
    <location>
        <begin position="1"/>
        <end position="26"/>
    </location>
</feature>
<dbReference type="Proteomes" id="UP001221519">
    <property type="component" value="Chromosome"/>
</dbReference>
<evidence type="ECO:0000313" key="4">
    <source>
        <dbReference type="Proteomes" id="UP001220962"/>
    </source>
</evidence>
<keyword evidence="5" id="KW-1185">Reference proteome</keyword>
<dbReference type="RefSeq" id="WP_047913220.1">
    <property type="nucleotide sequence ID" value="NZ_CP118101.1"/>
</dbReference>
<dbReference type="EMBL" id="CP118101">
    <property type="protein sequence ID" value="WDH81672.1"/>
    <property type="molecule type" value="Genomic_DNA"/>
</dbReference>